<comment type="caution">
    <text evidence="2">The sequence shown here is derived from an EMBL/GenBank/DDBJ whole genome shotgun (WGS) entry which is preliminary data.</text>
</comment>
<dbReference type="InterPro" id="IPR011604">
    <property type="entry name" value="PDDEXK-like_dom_sf"/>
</dbReference>
<organism evidence="2">
    <name type="scientific">marine sediment metagenome</name>
    <dbReference type="NCBI Taxonomy" id="412755"/>
    <lineage>
        <taxon>unclassified sequences</taxon>
        <taxon>metagenomes</taxon>
        <taxon>ecological metagenomes</taxon>
    </lineage>
</organism>
<dbReference type="Pfam" id="PF12705">
    <property type="entry name" value="PDDEXK_1"/>
    <property type="match status" value="1"/>
</dbReference>
<accession>A0A0F9K1B3</accession>
<proteinExistence type="predicted"/>
<feature type="domain" description="PD-(D/E)XK endonuclease-like" evidence="1">
    <location>
        <begin position="67"/>
        <end position="219"/>
    </location>
</feature>
<dbReference type="InterPro" id="IPR038726">
    <property type="entry name" value="PDDEXK_AddAB-type"/>
</dbReference>
<dbReference type="Gene3D" id="3.90.320.10">
    <property type="match status" value="1"/>
</dbReference>
<evidence type="ECO:0000313" key="2">
    <source>
        <dbReference type="EMBL" id="KKM68496.1"/>
    </source>
</evidence>
<reference evidence="2" key="1">
    <citation type="journal article" date="2015" name="Nature">
        <title>Complex archaea that bridge the gap between prokaryotes and eukaryotes.</title>
        <authorList>
            <person name="Spang A."/>
            <person name="Saw J.H."/>
            <person name="Jorgensen S.L."/>
            <person name="Zaremba-Niedzwiedzka K."/>
            <person name="Martijn J."/>
            <person name="Lind A.E."/>
            <person name="van Eijk R."/>
            <person name="Schleper C."/>
            <person name="Guy L."/>
            <person name="Ettema T.J."/>
        </authorList>
    </citation>
    <scope>NUCLEOTIDE SEQUENCE</scope>
</reference>
<gene>
    <name evidence="2" type="ORF">LCGC14_1460360</name>
</gene>
<protein>
    <recommendedName>
        <fullName evidence="1">PD-(D/E)XK endonuclease-like domain-containing protein</fullName>
    </recommendedName>
</protein>
<sequence length="226" mass="26302">MTSEPVTYYWSHFDTWVECPERYRTQYILKEPYDIDDNWAVKEGREIHDMLARRLGRLENFKAGNSLLLKKYHAMYATEDRALGSWQTEIKLESVIVAPGILIAGRLDAWAPTTKLVRETKRKGRRYGLAKDMLQLMWYCLVAGTDHGQLDLVYPPAWERTEWGMERLNYTFSQGQFSQLVTDIATFHEEVSRNSSTNPVVAALRNHNSCHYCPFTKACWGELIVK</sequence>
<evidence type="ECO:0000259" key="1">
    <source>
        <dbReference type="Pfam" id="PF12705"/>
    </source>
</evidence>
<name>A0A0F9K1B3_9ZZZZ</name>
<dbReference type="AlphaFoldDB" id="A0A0F9K1B3"/>
<dbReference type="EMBL" id="LAZR01010157">
    <property type="protein sequence ID" value="KKM68496.1"/>
    <property type="molecule type" value="Genomic_DNA"/>
</dbReference>